<organism evidence="2 3">
    <name type="scientific">Daphnia pulex</name>
    <name type="common">Water flea</name>
    <dbReference type="NCBI Taxonomy" id="6669"/>
    <lineage>
        <taxon>Eukaryota</taxon>
        <taxon>Metazoa</taxon>
        <taxon>Ecdysozoa</taxon>
        <taxon>Arthropoda</taxon>
        <taxon>Crustacea</taxon>
        <taxon>Branchiopoda</taxon>
        <taxon>Diplostraca</taxon>
        <taxon>Cladocera</taxon>
        <taxon>Anomopoda</taxon>
        <taxon>Daphniidae</taxon>
        <taxon>Daphnia</taxon>
    </lineage>
</organism>
<feature type="compositionally biased region" description="Polar residues" evidence="1">
    <location>
        <begin position="25"/>
        <end position="34"/>
    </location>
</feature>
<evidence type="ECO:0000256" key="1">
    <source>
        <dbReference type="SAM" id="MobiDB-lite"/>
    </source>
</evidence>
<reference evidence="2 3" key="1">
    <citation type="journal article" date="2011" name="Science">
        <title>The ecoresponsive genome of Daphnia pulex.</title>
        <authorList>
            <person name="Colbourne J.K."/>
            <person name="Pfrender M.E."/>
            <person name="Gilbert D."/>
            <person name="Thomas W.K."/>
            <person name="Tucker A."/>
            <person name="Oakley T.H."/>
            <person name="Tokishita S."/>
            <person name="Aerts A."/>
            <person name="Arnold G.J."/>
            <person name="Basu M.K."/>
            <person name="Bauer D.J."/>
            <person name="Caceres C.E."/>
            <person name="Carmel L."/>
            <person name="Casola C."/>
            <person name="Choi J.H."/>
            <person name="Detter J.C."/>
            <person name="Dong Q."/>
            <person name="Dusheyko S."/>
            <person name="Eads B.D."/>
            <person name="Frohlich T."/>
            <person name="Geiler-Samerotte K.A."/>
            <person name="Gerlach D."/>
            <person name="Hatcher P."/>
            <person name="Jogdeo S."/>
            <person name="Krijgsveld J."/>
            <person name="Kriventseva E.V."/>
            <person name="Kultz D."/>
            <person name="Laforsch C."/>
            <person name="Lindquist E."/>
            <person name="Lopez J."/>
            <person name="Manak J.R."/>
            <person name="Muller J."/>
            <person name="Pangilinan J."/>
            <person name="Patwardhan R.P."/>
            <person name="Pitluck S."/>
            <person name="Pritham E.J."/>
            <person name="Rechtsteiner A."/>
            <person name="Rho M."/>
            <person name="Rogozin I.B."/>
            <person name="Sakarya O."/>
            <person name="Salamov A."/>
            <person name="Schaack S."/>
            <person name="Shapiro H."/>
            <person name="Shiga Y."/>
            <person name="Skalitzky C."/>
            <person name="Smith Z."/>
            <person name="Souvorov A."/>
            <person name="Sung W."/>
            <person name="Tang Z."/>
            <person name="Tsuchiya D."/>
            <person name="Tu H."/>
            <person name="Vos H."/>
            <person name="Wang M."/>
            <person name="Wolf Y.I."/>
            <person name="Yamagata H."/>
            <person name="Yamada T."/>
            <person name="Ye Y."/>
            <person name="Shaw J.R."/>
            <person name="Andrews J."/>
            <person name="Crease T.J."/>
            <person name="Tang H."/>
            <person name="Lucas S.M."/>
            <person name="Robertson H.M."/>
            <person name="Bork P."/>
            <person name="Koonin E.V."/>
            <person name="Zdobnov E.M."/>
            <person name="Grigoriev I.V."/>
            <person name="Lynch M."/>
            <person name="Boore J.L."/>
        </authorList>
    </citation>
    <scope>NUCLEOTIDE SEQUENCE [LARGE SCALE GENOMIC DNA]</scope>
</reference>
<dbReference type="InParanoid" id="E9FRS2"/>
<dbReference type="HOGENOM" id="CLU_1612451_0_0_1"/>
<evidence type="ECO:0000313" key="3">
    <source>
        <dbReference type="Proteomes" id="UP000000305"/>
    </source>
</evidence>
<feature type="region of interest" description="Disordered" evidence="1">
    <location>
        <begin position="65"/>
        <end position="86"/>
    </location>
</feature>
<feature type="region of interest" description="Disordered" evidence="1">
    <location>
        <begin position="1"/>
        <end position="35"/>
    </location>
</feature>
<evidence type="ECO:0000313" key="2">
    <source>
        <dbReference type="EMBL" id="EFX90433.1"/>
    </source>
</evidence>
<proteinExistence type="predicted"/>
<keyword evidence="3" id="KW-1185">Reference proteome</keyword>
<gene>
    <name evidence="2" type="ORF">DAPPUDRAFT_232034</name>
</gene>
<protein>
    <submittedName>
        <fullName evidence="2">Uncharacterized protein</fullName>
    </submittedName>
</protein>
<name>E9FRS2_DAPPU</name>
<sequence>MSKHRVVHPLRRTLSHPSLADSISDGWNNSSMDGSESAAEHFVDNRSSSSRCSARPRRETVASALSESISNTTSNHAHRGNQSNPSAVETICKSTAFNALPAVTLSNETSDRKKSLKPRFDYMILLFLSLFIRFPIVECGKDFELLVATTKATETVQNLETKKAQ</sequence>
<dbReference type="EMBL" id="GL732523">
    <property type="protein sequence ID" value="EFX90433.1"/>
    <property type="molecule type" value="Genomic_DNA"/>
</dbReference>
<dbReference type="KEGG" id="dpx:DAPPUDRAFT_232034"/>
<dbReference type="Proteomes" id="UP000000305">
    <property type="component" value="Unassembled WGS sequence"/>
</dbReference>
<accession>E9FRS2</accession>
<feature type="compositionally biased region" description="Basic residues" evidence="1">
    <location>
        <begin position="1"/>
        <end position="14"/>
    </location>
</feature>
<dbReference type="AlphaFoldDB" id="E9FRS2"/>